<keyword evidence="7" id="KW-0175">Coiled coil</keyword>
<dbReference type="OrthoDB" id="8062037at2759"/>
<dbReference type="Proteomes" id="UP000028760">
    <property type="component" value="Unassembled WGS sequence"/>
</dbReference>
<sequence length="740" mass="80974">MAASPKALLEWCRVTCGSYPGVEVKNMSASFRDGLAFCAIIHKHRPDLIDFSSLSRGNVYQNNKLAFEVAEAKLGIPPLLDPQDMVSTDAPDFLTVITYVSQYYNLFSGGESPGPCRSWSSQVLNVTKVQKTLRSQKSLTELETSKEDGHAGPRPRALCSLCSKPVHLIQKRLSDGKVYHRGCFRCTVCRCALLPGSYTPGRDQTSFVCSHHATDGKAAGVYSKQQLRPAGHRPGPPIQTGFYSLSGSAICSVPRYAEPRQASEGSALPVLAPRRSLDSSVVPVPAARSRTAQTMSDSPAGEAVRESSPQPPSLSSTKVKTNHPWMAIVHPGPWTQLPPAPPPVPVPRSKPVSNTQTLWNRPRMPSLNPFEEDEEEEFDEAPKQEATSPTGPSAGPLEDSGIAREEPGGESERNADGGRDGRACVSTEECEGMQPDTAWAATAGGNSAGTVGGEPADGGQNGPSHATEPGSSEAQRSAALPRSLSVPAIPSERSETNAAAAGLRDADWSASKCEGKSACKENPFSERPEMTRSQTVQNLSSGRGSAPGHGFPLIRRQVRTDRDVSTEDLQRQMTSLDGDLEALEQRGVELERSIRDGRTGKEDQMLTEWFGLVQEQHTLLRRNKELVYLTKQQILEDRQADVEYKLRCLLNKPEKDWDQEDRGQEQQLMAELVTIIEQRNQIISSLDQDRERDEDMESTRNKSFQKDGLKKTKGKLKAPKVFKMLNHKQESSKEPAEKKS</sequence>
<dbReference type="InterPro" id="IPR036872">
    <property type="entry name" value="CH_dom_sf"/>
</dbReference>
<name>A0A087X2W4_POEFO</name>
<dbReference type="InterPro" id="IPR022735">
    <property type="entry name" value="bMERB_dom"/>
</dbReference>
<dbReference type="Pfam" id="PF12130">
    <property type="entry name" value="bMERB_dom"/>
    <property type="match status" value="1"/>
</dbReference>
<accession>A0A087X2W4</accession>
<dbReference type="SMART" id="SM01203">
    <property type="entry name" value="DUF3585"/>
    <property type="match status" value="1"/>
</dbReference>
<keyword evidence="2" id="KW-0597">Phosphoprotein</keyword>
<dbReference type="Ensembl" id="ENSPFOT00000000117.2">
    <property type="protein sequence ID" value="ENSPFOP00000000117.2"/>
    <property type="gene ID" value="ENSPFOG00000000120.2"/>
</dbReference>
<dbReference type="SUPFAM" id="SSF47576">
    <property type="entry name" value="Calponin-homology domain, CH-domain"/>
    <property type="match status" value="1"/>
</dbReference>
<feature type="compositionally biased region" description="Polar residues" evidence="9">
    <location>
        <begin position="531"/>
        <end position="543"/>
    </location>
</feature>
<evidence type="ECO:0000313" key="14">
    <source>
        <dbReference type="Proteomes" id="UP000028760"/>
    </source>
</evidence>
<dbReference type="InterPro" id="IPR050540">
    <property type="entry name" value="F-actin_Monoox_Mical"/>
</dbReference>
<evidence type="ECO:0000256" key="3">
    <source>
        <dbReference type="ARBA" id="ARBA00022723"/>
    </source>
</evidence>
<evidence type="ECO:0000256" key="4">
    <source>
        <dbReference type="ARBA" id="ARBA00022753"/>
    </source>
</evidence>
<dbReference type="GeneID" id="103143621"/>
<dbReference type="AlphaFoldDB" id="A0A087X2W4"/>
<feature type="compositionally biased region" description="Basic and acidic residues" evidence="9">
    <location>
        <begin position="513"/>
        <end position="530"/>
    </location>
</feature>
<dbReference type="eggNOG" id="ENOG502QWQX">
    <property type="taxonomic scope" value="Eukaryota"/>
</dbReference>
<evidence type="ECO:0000259" key="11">
    <source>
        <dbReference type="PROSITE" id="PS50023"/>
    </source>
</evidence>
<dbReference type="InterPro" id="IPR001781">
    <property type="entry name" value="Znf_LIM"/>
</dbReference>
<feature type="domain" description="BMERB" evidence="12">
    <location>
        <begin position="556"/>
        <end position="702"/>
    </location>
</feature>
<evidence type="ECO:0000259" key="12">
    <source>
        <dbReference type="PROSITE" id="PS51848"/>
    </source>
</evidence>
<keyword evidence="4" id="KW-0967">Endosome</keyword>
<dbReference type="Pfam" id="PF00307">
    <property type="entry name" value="CH"/>
    <property type="match status" value="1"/>
</dbReference>
<feature type="region of interest" description="Disordered" evidence="9">
    <location>
        <begin position="684"/>
        <end position="740"/>
    </location>
</feature>
<evidence type="ECO:0000256" key="6">
    <source>
        <dbReference type="ARBA" id="ARBA00023038"/>
    </source>
</evidence>
<feature type="domain" description="LIM zinc-binding" evidence="11">
    <location>
        <begin position="157"/>
        <end position="219"/>
    </location>
</feature>
<keyword evidence="5 8" id="KW-0862">Zinc</keyword>
<comment type="subcellular location">
    <subcellularLocation>
        <location evidence="1">Endosome</location>
    </subcellularLocation>
</comment>
<evidence type="ECO:0000256" key="8">
    <source>
        <dbReference type="PROSITE-ProRule" id="PRU00125"/>
    </source>
</evidence>
<feature type="compositionally biased region" description="Basic and acidic residues" evidence="9">
    <location>
        <begin position="687"/>
        <end position="710"/>
    </location>
</feature>
<keyword evidence="3 8" id="KW-0479">Metal-binding</keyword>
<dbReference type="EMBL" id="AYCK01008215">
    <property type="status" value="NOT_ANNOTATED_CDS"/>
    <property type="molecule type" value="Genomic_DNA"/>
</dbReference>
<dbReference type="PROSITE" id="PS50021">
    <property type="entry name" value="CH"/>
    <property type="match status" value="1"/>
</dbReference>
<evidence type="ECO:0000256" key="9">
    <source>
        <dbReference type="SAM" id="MobiDB-lite"/>
    </source>
</evidence>
<dbReference type="GO" id="GO:0046872">
    <property type="term" value="F:metal ion binding"/>
    <property type="evidence" value="ECO:0007669"/>
    <property type="project" value="UniProtKB-KW"/>
</dbReference>
<evidence type="ECO:0000313" key="13">
    <source>
        <dbReference type="Ensembl" id="ENSPFOP00000000117.2"/>
    </source>
</evidence>
<dbReference type="SUPFAM" id="SSF57716">
    <property type="entry name" value="Glucocorticoid receptor-like (DNA-binding domain)"/>
    <property type="match status" value="1"/>
</dbReference>
<feature type="region of interest" description="Disordered" evidence="9">
    <location>
        <begin position="277"/>
        <end position="552"/>
    </location>
</feature>
<dbReference type="STRING" id="48698.ENSPFOP00000000117"/>
<feature type="compositionally biased region" description="Acidic residues" evidence="9">
    <location>
        <begin position="370"/>
        <end position="379"/>
    </location>
</feature>
<dbReference type="PROSITE" id="PS00478">
    <property type="entry name" value="LIM_DOMAIN_1"/>
    <property type="match status" value="1"/>
</dbReference>
<dbReference type="PROSITE" id="PS51848">
    <property type="entry name" value="BMERB"/>
    <property type="match status" value="1"/>
</dbReference>
<feature type="compositionally biased region" description="Gly residues" evidence="9">
    <location>
        <begin position="446"/>
        <end position="461"/>
    </location>
</feature>
<dbReference type="InterPro" id="IPR001715">
    <property type="entry name" value="CH_dom"/>
</dbReference>
<organism evidence="13 14">
    <name type="scientific">Poecilia formosa</name>
    <name type="common">Amazon molly</name>
    <name type="synonym">Limia formosa</name>
    <dbReference type="NCBI Taxonomy" id="48698"/>
    <lineage>
        <taxon>Eukaryota</taxon>
        <taxon>Metazoa</taxon>
        <taxon>Chordata</taxon>
        <taxon>Craniata</taxon>
        <taxon>Vertebrata</taxon>
        <taxon>Euteleostomi</taxon>
        <taxon>Actinopterygii</taxon>
        <taxon>Neopterygii</taxon>
        <taxon>Teleostei</taxon>
        <taxon>Neoteleostei</taxon>
        <taxon>Acanthomorphata</taxon>
        <taxon>Ovalentaria</taxon>
        <taxon>Atherinomorphae</taxon>
        <taxon>Cyprinodontiformes</taxon>
        <taxon>Poeciliidae</taxon>
        <taxon>Poeciliinae</taxon>
        <taxon>Poecilia</taxon>
    </lineage>
</organism>
<dbReference type="PANTHER" id="PTHR23167:SF89">
    <property type="entry name" value="MICAL-LIKE PROTEIN 1"/>
    <property type="match status" value="1"/>
</dbReference>
<dbReference type="GO" id="GO:0005768">
    <property type="term" value="C:endosome"/>
    <property type="evidence" value="ECO:0007669"/>
    <property type="project" value="UniProtKB-SubCell"/>
</dbReference>
<reference evidence="13" key="3">
    <citation type="submission" date="2025-09" db="UniProtKB">
        <authorList>
            <consortium name="Ensembl"/>
        </authorList>
    </citation>
    <scope>IDENTIFICATION</scope>
</reference>
<feature type="domain" description="Calponin-homology (CH)" evidence="10">
    <location>
        <begin position="2"/>
        <end position="108"/>
    </location>
</feature>
<evidence type="ECO:0000256" key="1">
    <source>
        <dbReference type="ARBA" id="ARBA00004177"/>
    </source>
</evidence>
<reference evidence="14" key="1">
    <citation type="submission" date="2013-10" db="EMBL/GenBank/DDBJ databases">
        <authorList>
            <person name="Schartl M."/>
            <person name="Warren W."/>
        </authorList>
    </citation>
    <scope>NUCLEOTIDE SEQUENCE [LARGE SCALE GENOMIC DNA]</scope>
    <source>
        <strain evidence="14">female</strain>
    </source>
</reference>
<dbReference type="SMART" id="SM00033">
    <property type="entry name" value="CH"/>
    <property type="match status" value="1"/>
</dbReference>
<dbReference type="SMART" id="SM00132">
    <property type="entry name" value="LIM"/>
    <property type="match status" value="1"/>
</dbReference>
<feature type="compositionally biased region" description="Basic and acidic residues" evidence="9">
    <location>
        <begin position="401"/>
        <end position="422"/>
    </location>
</feature>
<dbReference type="KEGG" id="pfor:103143621"/>
<dbReference type="PROSITE" id="PS50023">
    <property type="entry name" value="LIM_DOMAIN_2"/>
    <property type="match status" value="1"/>
</dbReference>
<dbReference type="Gene3D" id="2.10.110.10">
    <property type="entry name" value="Cysteine Rich Protein"/>
    <property type="match status" value="1"/>
</dbReference>
<feature type="compositionally biased region" description="Basic and acidic residues" evidence="9">
    <location>
        <begin position="727"/>
        <end position="740"/>
    </location>
</feature>
<dbReference type="RefSeq" id="XP_016530943.1">
    <property type="nucleotide sequence ID" value="XM_016675457.1"/>
</dbReference>
<evidence type="ECO:0000256" key="2">
    <source>
        <dbReference type="ARBA" id="ARBA00022553"/>
    </source>
</evidence>
<dbReference type="FunFam" id="1.10.418.10:FF:000023">
    <property type="entry name" value="EH domain-binding protein 1 isoform X1"/>
    <property type="match status" value="1"/>
</dbReference>
<feature type="compositionally biased region" description="Basic residues" evidence="9">
    <location>
        <begin position="711"/>
        <end position="720"/>
    </location>
</feature>
<proteinExistence type="predicted"/>
<evidence type="ECO:0000259" key="10">
    <source>
        <dbReference type="PROSITE" id="PS50021"/>
    </source>
</evidence>
<dbReference type="Gene3D" id="1.10.418.10">
    <property type="entry name" value="Calponin-like domain"/>
    <property type="match status" value="1"/>
</dbReference>
<feature type="compositionally biased region" description="Pro residues" evidence="9">
    <location>
        <begin position="336"/>
        <end position="348"/>
    </location>
</feature>
<reference evidence="13" key="2">
    <citation type="submission" date="2025-08" db="UniProtKB">
        <authorList>
            <consortium name="Ensembl"/>
        </authorList>
    </citation>
    <scope>IDENTIFICATION</scope>
</reference>
<evidence type="ECO:0000256" key="5">
    <source>
        <dbReference type="ARBA" id="ARBA00022833"/>
    </source>
</evidence>
<dbReference type="Pfam" id="PF00412">
    <property type="entry name" value="LIM"/>
    <property type="match status" value="1"/>
</dbReference>
<protein>
    <submittedName>
        <fullName evidence="13">MICAL like 1</fullName>
    </submittedName>
</protein>
<keyword evidence="14" id="KW-1185">Reference proteome</keyword>
<keyword evidence="6 8" id="KW-0440">LIM domain</keyword>
<dbReference type="GeneTree" id="ENSGT00940000156057"/>
<dbReference type="PANTHER" id="PTHR23167">
    <property type="entry name" value="CALPONIN HOMOLOGY DOMAIN-CONTAINING PROTEIN DDB_G0272472-RELATED"/>
    <property type="match status" value="1"/>
</dbReference>
<evidence type="ECO:0000256" key="7">
    <source>
        <dbReference type="ARBA" id="ARBA00023054"/>
    </source>
</evidence>